<dbReference type="RefSeq" id="WP_263050613.1">
    <property type="nucleotide sequence ID" value="NZ_CP106735.1"/>
</dbReference>
<proteinExistence type="predicted"/>
<keyword evidence="1" id="KW-0732">Signal</keyword>
<dbReference type="PANTHER" id="PTHR10334">
    <property type="entry name" value="CYSTEINE-RICH SECRETORY PROTEIN-RELATED"/>
    <property type="match status" value="1"/>
</dbReference>
<reference evidence="3" key="1">
    <citation type="submission" date="2022-10" db="EMBL/GenBank/DDBJ databases">
        <title>Comparative genomics and taxonomic characterization of three novel marine species of genus Reichenbachiella exhibiting antioxidant and polysaccharide degradation activities.</title>
        <authorList>
            <person name="Muhammad N."/>
            <person name="Lee Y.-J."/>
            <person name="Ko J."/>
            <person name="Kim S.-G."/>
        </authorList>
    </citation>
    <scope>NUCLEOTIDE SEQUENCE</scope>
    <source>
        <strain evidence="3">Wsw4-B4</strain>
    </source>
</reference>
<dbReference type="PROSITE" id="PS01009">
    <property type="entry name" value="CRISP_1"/>
    <property type="match status" value="1"/>
</dbReference>
<accession>A0ABY6CY73</accession>
<dbReference type="Pfam" id="PF00188">
    <property type="entry name" value="CAP"/>
    <property type="match status" value="1"/>
</dbReference>
<evidence type="ECO:0000256" key="1">
    <source>
        <dbReference type="SAM" id="SignalP"/>
    </source>
</evidence>
<dbReference type="InterPro" id="IPR035940">
    <property type="entry name" value="CAP_sf"/>
</dbReference>
<feature type="signal peptide" evidence="1">
    <location>
        <begin position="1"/>
        <end position="22"/>
    </location>
</feature>
<dbReference type="EMBL" id="CP106735">
    <property type="protein sequence ID" value="UXX78869.1"/>
    <property type="molecule type" value="Genomic_DNA"/>
</dbReference>
<feature type="chain" id="PRO_5046368704" evidence="1">
    <location>
        <begin position="23"/>
        <end position="162"/>
    </location>
</feature>
<keyword evidence="4" id="KW-1185">Reference proteome</keyword>
<organism evidence="3 4">
    <name type="scientific">Reichenbachiella carrageenanivorans</name>
    <dbReference type="NCBI Taxonomy" id="2979869"/>
    <lineage>
        <taxon>Bacteria</taxon>
        <taxon>Pseudomonadati</taxon>
        <taxon>Bacteroidota</taxon>
        <taxon>Cytophagia</taxon>
        <taxon>Cytophagales</taxon>
        <taxon>Reichenbachiellaceae</taxon>
        <taxon>Reichenbachiella</taxon>
    </lineage>
</organism>
<sequence>MKYSAFLVIVFLCSTHLSFAQKADETEVELLIDRHNFWRADVGVAPINYSEELAEVANKWAIQLKSQGCAFKHSQNAYGENLFKGTVGYFTAGDAVDSWGSEKQDYDYKKNKCTTGKMCGHYTQIVWENTTEVGCAKSICDGSVIWVCNYNPAGNYVGQQPY</sequence>
<name>A0ABY6CY73_9BACT</name>
<dbReference type="Proteomes" id="UP001062165">
    <property type="component" value="Chromosome"/>
</dbReference>
<feature type="domain" description="SCP" evidence="2">
    <location>
        <begin position="26"/>
        <end position="158"/>
    </location>
</feature>
<dbReference type="InterPro" id="IPR018244">
    <property type="entry name" value="Allrgn_V5/Tpx1_CS"/>
</dbReference>
<evidence type="ECO:0000313" key="4">
    <source>
        <dbReference type="Proteomes" id="UP001062165"/>
    </source>
</evidence>
<dbReference type="CDD" id="cd05381">
    <property type="entry name" value="CAP_PR-1"/>
    <property type="match status" value="1"/>
</dbReference>
<evidence type="ECO:0000313" key="3">
    <source>
        <dbReference type="EMBL" id="UXX78869.1"/>
    </source>
</evidence>
<dbReference type="PRINTS" id="PR00837">
    <property type="entry name" value="V5TPXLIKE"/>
</dbReference>
<dbReference type="InterPro" id="IPR001283">
    <property type="entry name" value="CRISP-related"/>
</dbReference>
<dbReference type="Gene3D" id="3.40.33.10">
    <property type="entry name" value="CAP"/>
    <property type="match status" value="1"/>
</dbReference>
<protein>
    <submittedName>
        <fullName evidence="3">Pathogenesis-related family 1 protein</fullName>
    </submittedName>
</protein>
<evidence type="ECO:0000259" key="2">
    <source>
        <dbReference type="SMART" id="SM00198"/>
    </source>
</evidence>
<dbReference type="SMART" id="SM00198">
    <property type="entry name" value="SCP"/>
    <property type="match status" value="1"/>
</dbReference>
<dbReference type="SUPFAM" id="SSF55797">
    <property type="entry name" value="PR-1-like"/>
    <property type="match status" value="1"/>
</dbReference>
<gene>
    <name evidence="3" type="ORF">N7E81_16045</name>
</gene>
<dbReference type="InterPro" id="IPR014044">
    <property type="entry name" value="CAP_dom"/>
</dbReference>